<evidence type="ECO:0000313" key="1">
    <source>
        <dbReference type="EMBL" id="THV26005.1"/>
    </source>
</evidence>
<sequence length="409" mass="43357">MAGITGQGDTFDLPNYVGELFAVTPEDTPFLSAIGGLTGGEAADATLFQWQGYDLRDADATRQRLEGADAPTAEARVRFNVNNVVEVHQEALEISYTKMAATGQFNSTGSSHAGAVGLQGTNPVMRELDWQIAQHLKQIARDVEKSFITGTFNNPSTNATARRTRGILEAITSNVSTQGGTAVGTATIESDTEVWTITAHGLAVGDQITITTATGGAVGVLSENQLYYVRTAPDANTFTVATRPGGSAVAFATDGGAVVYEATALTEALVFDLLQQVWENGGIQESETATLMCGASLKRALTKIFIKDRGFQETSRTVGGVHVMTIETDFGRLNLMLNRHMPTSTLAVVSLEECSPVMLPIPGKGFLFVEELAKSGASEKRQMYGEIGLKYGNEKAHGKLLRVGAPAGA</sequence>
<accession>A0A4S8P8T5</accession>
<dbReference type="Proteomes" id="UP000305792">
    <property type="component" value="Unassembled WGS sequence"/>
</dbReference>
<evidence type="ECO:0000313" key="2">
    <source>
        <dbReference type="Proteomes" id="UP000305792"/>
    </source>
</evidence>
<dbReference type="OrthoDB" id="4578721at2"/>
<name>A0A4S8P8T5_9ACTN</name>
<protein>
    <recommendedName>
        <fullName evidence="3">Major capsid protein</fullName>
    </recommendedName>
</protein>
<dbReference type="AlphaFoldDB" id="A0A4S8P8T5"/>
<comment type="caution">
    <text evidence="1">The sequence shown here is derived from an EMBL/GenBank/DDBJ whole genome shotgun (WGS) entry which is preliminary data.</text>
</comment>
<dbReference type="EMBL" id="STGX01000016">
    <property type="protein sequence ID" value="THV26005.1"/>
    <property type="molecule type" value="Genomic_DNA"/>
</dbReference>
<proteinExistence type="predicted"/>
<keyword evidence="2" id="KW-1185">Reference proteome</keyword>
<gene>
    <name evidence="1" type="ORF">E9998_19925</name>
</gene>
<dbReference type="InterPro" id="IPR035198">
    <property type="entry name" value="SU10_MCP"/>
</dbReference>
<dbReference type="Pfam" id="PF17236">
    <property type="entry name" value="SU10_MCP"/>
    <property type="match status" value="1"/>
</dbReference>
<dbReference type="RefSeq" id="WP_136531453.1">
    <property type="nucleotide sequence ID" value="NZ_STGX01000016.1"/>
</dbReference>
<dbReference type="Gene3D" id="2.40.30.20">
    <property type="match status" value="1"/>
</dbReference>
<evidence type="ECO:0008006" key="3">
    <source>
        <dbReference type="Google" id="ProtNLM"/>
    </source>
</evidence>
<dbReference type="InterPro" id="IPR023366">
    <property type="entry name" value="ATP_synth_asu-like_sf"/>
</dbReference>
<reference evidence="1 2" key="1">
    <citation type="journal article" date="2018" name="Int. J. Syst. Evol. Microbiol.">
        <title>Glycomyces paridis sp. nov., isolated from the medicinal plant Paris polyphylla.</title>
        <authorList>
            <person name="Fang X.M."/>
            <person name="Bai J.L."/>
            <person name="Su J."/>
            <person name="Zhao L.L."/>
            <person name="Liu H.Y."/>
            <person name="Ma B.P."/>
            <person name="Zhang Y.Q."/>
            <person name="Yu L.Y."/>
        </authorList>
    </citation>
    <scope>NUCLEOTIDE SEQUENCE [LARGE SCALE GENOMIC DNA]</scope>
    <source>
        <strain evidence="1 2">CPCC 204357</strain>
    </source>
</reference>
<organism evidence="1 2">
    <name type="scientific">Glycomyces paridis</name>
    <dbReference type="NCBI Taxonomy" id="2126555"/>
    <lineage>
        <taxon>Bacteria</taxon>
        <taxon>Bacillati</taxon>
        <taxon>Actinomycetota</taxon>
        <taxon>Actinomycetes</taxon>
        <taxon>Glycomycetales</taxon>
        <taxon>Glycomycetaceae</taxon>
        <taxon>Glycomyces</taxon>
    </lineage>
</organism>